<evidence type="ECO:0000313" key="3">
    <source>
        <dbReference type="Proteomes" id="UP001172681"/>
    </source>
</evidence>
<dbReference type="AlphaFoldDB" id="A0AA39CRP0"/>
<protein>
    <submittedName>
        <fullName evidence="2">Uncharacterized protein</fullName>
    </submittedName>
</protein>
<evidence type="ECO:0000313" key="2">
    <source>
        <dbReference type="EMBL" id="KAJ9622155.1"/>
    </source>
</evidence>
<sequence>MKKPGTKRMRKRVTTGDPGVSRSSVECASDPERVNEIWGQTISTRALRSEVRRRMDDLCQGAQS</sequence>
<name>A0AA39CRP0_9EURO</name>
<dbReference type="Proteomes" id="UP001172681">
    <property type="component" value="Unassembled WGS sequence"/>
</dbReference>
<accession>A0AA39CRP0</accession>
<dbReference type="EMBL" id="JAPDRN010000110">
    <property type="protein sequence ID" value="KAJ9622155.1"/>
    <property type="molecule type" value="Genomic_DNA"/>
</dbReference>
<proteinExistence type="predicted"/>
<comment type="caution">
    <text evidence="2">The sequence shown here is derived from an EMBL/GenBank/DDBJ whole genome shotgun (WGS) entry which is preliminary data.</text>
</comment>
<feature type="region of interest" description="Disordered" evidence="1">
    <location>
        <begin position="1"/>
        <end position="28"/>
    </location>
</feature>
<keyword evidence="3" id="KW-1185">Reference proteome</keyword>
<feature type="compositionally biased region" description="Basic residues" evidence="1">
    <location>
        <begin position="1"/>
        <end position="13"/>
    </location>
</feature>
<gene>
    <name evidence="2" type="ORF">H2204_011662</name>
</gene>
<reference evidence="2" key="1">
    <citation type="submission" date="2022-10" db="EMBL/GenBank/DDBJ databases">
        <title>Culturing micro-colonial fungi from biological soil crusts in the Mojave desert and describing Neophaeococcomyces mojavensis, and introducing the new genera and species Taxawa tesnikishii.</title>
        <authorList>
            <person name="Kurbessoian T."/>
            <person name="Stajich J.E."/>
        </authorList>
    </citation>
    <scope>NUCLEOTIDE SEQUENCE</scope>
    <source>
        <strain evidence="2">TK_35</strain>
    </source>
</reference>
<evidence type="ECO:0000256" key="1">
    <source>
        <dbReference type="SAM" id="MobiDB-lite"/>
    </source>
</evidence>
<organism evidence="2 3">
    <name type="scientific">Knufia peltigerae</name>
    <dbReference type="NCBI Taxonomy" id="1002370"/>
    <lineage>
        <taxon>Eukaryota</taxon>
        <taxon>Fungi</taxon>
        <taxon>Dikarya</taxon>
        <taxon>Ascomycota</taxon>
        <taxon>Pezizomycotina</taxon>
        <taxon>Eurotiomycetes</taxon>
        <taxon>Chaetothyriomycetidae</taxon>
        <taxon>Chaetothyriales</taxon>
        <taxon>Trichomeriaceae</taxon>
        <taxon>Knufia</taxon>
    </lineage>
</organism>